<reference evidence="1" key="1">
    <citation type="journal article" date="2020" name="Nat. Commun.">
        <title>Large-scale genome sequencing of mycorrhizal fungi provides insights into the early evolution of symbiotic traits.</title>
        <authorList>
            <person name="Miyauchi S."/>
            <person name="Kiss E."/>
            <person name="Kuo A."/>
            <person name="Drula E."/>
            <person name="Kohler A."/>
            <person name="Sanchez-Garcia M."/>
            <person name="Morin E."/>
            <person name="Andreopoulos B."/>
            <person name="Barry K.W."/>
            <person name="Bonito G."/>
            <person name="Buee M."/>
            <person name="Carver A."/>
            <person name="Chen C."/>
            <person name="Cichocki N."/>
            <person name="Clum A."/>
            <person name="Culley D."/>
            <person name="Crous P.W."/>
            <person name="Fauchery L."/>
            <person name="Girlanda M."/>
            <person name="Hayes R.D."/>
            <person name="Keri Z."/>
            <person name="LaButti K."/>
            <person name="Lipzen A."/>
            <person name="Lombard V."/>
            <person name="Magnuson J."/>
            <person name="Maillard F."/>
            <person name="Murat C."/>
            <person name="Nolan M."/>
            <person name="Ohm R.A."/>
            <person name="Pangilinan J."/>
            <person name="Pereira M.F."/>
            <person name="Perotto S."/>
            <person name="Peter M."/>
            <person name="Pfister S."/>
            <person name="Riley R."/>
            <person name="Sitrit Y."/>
            <person name="Stielow J.B."/>
            <person name="Szollosi G."/>
            <person name="Zifcakova L."/>
            <person name="Stursova M."/>
            <person name="Spatafora J.W."/>
            <person name="Tedersoo L."/>
            <person name="Vaario L.M."/>
            <person name="Yamada A."/>
            <person name="Yan M."/>
            <person name="Wang P."/>
            <person name="Xu J."/>
            <person name="Bruns T."/>
            <person name="Baldrian P."/>
            <person name="Vilgalys R."/>
            <person name="Dunand C."/>
            <person name="Henrissat B."/>
            <person name="Grigoriev I.V."/>
            <person name="Hibbett D."/>
            <person name="Nagy L.G."/>
            <person name="Martin F.M."/>
        </authorList>
    </citation>
    <scope>NUCLEOTIDE SEQUENCE</scope>
    <source>
        <strain evidence="1">UH-Tt-Lm1</strain>
    </source>
</reference>
<reference evidence="1" key="2">
    <citation type="submission" date="2020-11" db="EMBL/GenBank/DDBJ databases">
        <authorList>
            <consortium name="DOE Joint Genome Institute"/>
            <person name="Kuo A."/>
            <person name="Miyauchi S."/>
            <person name="Kiss E."/>
            <person name="Drula E."/>
            <person name="Kohler A."/>
            <person name="Sanchez-Garcia M."/>
            <person name="Andreopoulos B."/>
            <person name="Barry K.W."/>
            <person name="Bonito G."/>
            <person name="Buee M."/>
            <person name="Carver A."/>
            <person name="Chen C."/>
            <person name="Cichocki N."/>
            <person name="Clum A."/>
            <person name="Culley D."/>
            <person name="Crous P.W."/>
            <person name="Fauchery L."/>
            <person name="Girlanda M."/>
            <person name="Hayes R."/>
            <person name="Keri Z."/>
            <person name="Labutti K."/>
            <person name="Lipzen A."/>
            <person name="Lombard V."/>
            <person name="Magnuson J."/>
            <person name="Maillard F."/>
            <person name="Morin E."/>
            <person name="Murat C."/>
            <person name="Nolan M."/>
            <person name="Ohm R."/>
            <person name="Pangilinan J."/>
            <person name="Pereira M."/>
            <person name="Perotto S."/>
            <person name="Peter M."/>
            <person name="Riley R."/>
            <person name="Sitrit Y."/>
            <person name="Stielow B."/>
            <person name="Szollosi G."/>
            <person name="Zifcakova L."/>
            <person name="Stursova M."/>
            <person name="Spatafora J.W."/>
            <person name="Tedersoo L."/>
            <person name="Vaario L.-M."/>
            <person name="Yamada A."/>
            <person name="Yan M."/>
            <person name="Wang P."/>
            <person name="Xu J."/>
            <person name="Bruns T."/>
            <person name="Baldrian P."/>
            <person name="Vilgalys R."/>
            <person name="Henrissat B."/>
            <person name="Grigoriev I.V."/>
            <person name="Hibbett D."/>
            <person name="Nagy L.G."/>
            <person name="Martin F.M."/>
        </authorList>
    </citation>
    <scope>NUCLEOTIDE SEQUENCE</scope>
    <source>
        <strain evidence="1">UH-Tt-Lm1</strain>
    </source>
</reference>
<organism evidence="1 2">
    <name type="scientific">Thelephora terrestris</name>
    <dbReference type="NCBI Taxonomy" id="56493"/>
    <lineage>
        <taxon>Eukaryota</taxon>
        <taxon>Fungi</taxon>
        <taxon>Dikarya</taxon>
        <taxon>Basidiomycota</taxon>
        <taxon>Agaricomycotina</taxon>
        <taxon>Agaricomycetes</taxon>
        <taxon>Thelephorales</taxon>
        <taxon>Thelephoraceae</taxon>
        <taxon>Thelephora</taxon>
    </lineage>
</organism>
<dbReference type="AlphaFoldDB" id="A0A9P6HQK5"/>
<dbReference type="EMBL" id="WIUZ02000001">
    <property type="protein sequence ID" value="KAF9792954.1"/>
    <property type="molecule type" value="Genomic_DNA"/>
</dbReference>
<evidence type="ECO:0000313" key="2">
    <source>
        <dbReference type="Proteomes" id="UP000736335"/>
    </source>
</evidence>
<evidence type="ECO:0000313" key="1">
    <source>
        <dbReference type="EMBL" id="KAF9792954.1"/>
    </source>
</evidence>
<name>A0A9P6HQK5_9AGAM</name>
<dbReference type="OrthoDB" id="3236053at2759"/>
<sequence length="272" mass="30257">MENDSGVVSLGELGEINRWTKLPTREWAWARMLDASGEFKPGDRPTCFAYMKDRIAVAYPQMGVKVWLWVNGMWQQQRSILRHHVTNIRFVEGGKAIFGGTSDSVLWYCQVPSGTLRACLHFSGGIDHIDVSPSETELLVSLTDNTASIVSINGASTEIGAKLNLNAINAGVPGVHGGIYLNQGNSVLYGDTRERMFKWGLNGMVVAELMKAIGVQDQYRIEAVANYNFPEGHPCAGCIVMGTASGDLLWWRYHSNGEFERSTAWYKRSRYD</sequence>
<dbReference type="InterPro" id="IPR015943">
    <property type="entry name" value="WD40/YVTN_repeat-like_dom_sf"/>
</dbReference>
<comment type="caution">
    <text evidence="1">The sequence shown here is derived from an EMBL/GenBank/DDBJ whole genome shotgun (WGS) entry which is preliminary data.</text>
</comment>
<dbReference type="Proteomes" id="UP000736335">
    <property type="component" value="Unassembled WGS sequence"/>
</dbReference>
<dbReference type="SUPFAM" id="SSF69322">
    <property type="entry name" value="Tricorn protease domain 2"/>
    <property type="match status" value="1"/>
</dbReference>
<dbReference type="Gene3D" id="2.130.10.10">
    <property type="entry name" value="YVTN repeat-like/Quinoprotein amine dehydrogenase"/>
    <property type="match status" value="1"/>
</dbReference>
<gene>
    <name evidence="1" type="ORF">BJ322DRAFT_90454</name>
</gene>
<accession>A0A9P6HQK5</accession>
<keyword evidence="2" id="KW-1185">Reference proteome</keyword>
<protein>
    <submittedName>
        <fullName evidence="1">Uncharacterized protein</fullName>
    </submittedName>
</protein>
<proteinExistence type="predicted"/>